<evidence type="ECO:0000256" key="6">
    <source>
        <dbReference type="ARBA" id="ARBA00022694"/>
    </source>
</evidence>
<dbReference type="RefSeq" id="WP_104709463.1">
    <property type="nucleotide sequence ID" value="NZ_PTRA01000001.1"/>
</dbReference>
<accession>A0A2S7IKG4</accession>
<dbReference type="EMBL" id="PTRA01000001">
    <property type="protein sequence ID" value="PQA58212.1"/>
    <property type="molecule type" value="Genomic_DNA"/>
</dbReference>
<evidence type="ECO:0000256" key="5">
    <source>
        <dbReference type="ARBA" id="ARBA00022691"/>
    </source>
</evidence>
<name>A0A2S7IKG4_9BACT</name>
<dbReference type="InterPro" id="IPR003358">
    <property type="entry name" value="tRNA_(Gua-N-7)_MeTrfase_Trmb"/>
</dbReference>
<organism evidence="8 9">
    <name type="scientific">Siphonobacter curvatus</name>
    <dbReference type="NCBI Taxonomy" id="2094562"/>
    <lineage>
        <taxon>Bacteria</taxon>
        <taxon>Pseudomonadati</taxon>
        <taxon>Bacteroidota</taxon>
        <taxon>Cytophagia</taxon>
        <taxon>Cytophagales</taxon>
        <taxon>Cytophagaceae</taxon>
        <taxon>Siphonobacter</taxon>
    </lineage>
</organism>
<dbReference type="InterPro" id="IPR055361">
    <property type="entry name" value="tRNA_methyltr_TrmB_bact"/>
</dbReference>
<dbReference type="OrthoDB" id="9802090at2"/>
<feature type="binding site" evidence="7">
    <location>
        <position position="157"/>
    </location>
    <ligand>
        <name>substrate</name>
    </ligand>
</feature>
<dbReference type="EC" id="2.1.1.33" evidence="7"/>
<comment type="catalytic activity">
    <reaction evidence="1 7">
        <text>guanosine(46) in tRNA + S-adenosyl-L-methionine = N(7)-methylguanosine(46) in tRNA + S-adenosyl-L-homocysteine</text>
        <dbReference type="Rhea" id="RHEA:42708"/>
        <dbReference type="Rhea" id="RHEA-COMP:10188"/>
        <dbReference type="Rhea" id="RHEA-COMP:10189"/>
        <dbReference type="ChEBI" id="CHEBI:57856"/>
        <dbReference type="ChEBI" id="CHEBI:59789"/>
        <dbReference type="ChEBI" id="CHEBI:74269"/>
        <dbReference type="ChEBI" id="CHEBI:74480"/>
        <dbReference type="EC" id="2.1.1.33"/>
    </reaction>
</comment>
<dbReference type="CDD" id="cd02440">
    <property type="entry name" value="AdoMet_MTases"/>
    <property type="match status" value="1"/>
</dbReference>
<dbReference type="PANTHER" id="PTHR23417:SF14">
    <property type="entry name" value="PENTACOTRIPEPTIDE-REPEAT REGION OF PRORP DOMAIN-CONTAINING PROTEIN"/>
    <property type="match status" value="1"/>
</dbReference>
<comment type="caution">
    <text evidence="8">The sequence shown here is derived from an EMBL/GenBank/DDBJ whole genome shotgun (WGS) entry which is preliminary data.</text>
</comment>
<dbReference type="Pfam" id="PF02390">
    <property type="entry name" value="Methyltransf_4"/>
    <property type="match status" value="1"/>
</dbReference>
<feature type="binding site" evidence="7">
    <location>
        <position position="47"/>
    </location>
    <ligand>
        <name>S-adenosyl-L-methionine</name>
        <dbReference type="ChEBI" id="CHEBI:59789"/>
    </ligand>
</feature>
<feature type="binding site" evidence="7">
    <location>
        <position position="121"/>
    </location>
    <ligand>
        <name>S-adenosyl-L-methionine</name>
        <dbReference type="ChEBI" id="CHEBI:59789"/>
    </ligand>
</feature>
<dbReference type="PROSITE" id="PS51625">
    <property type="entry name" value="SAM_MT_TRMB"/>
    <property type="match status" value="1"/>
</dbReference>
<protein>
    <recommendedName>
        <fullName evidence="7">tRNA (guanine-N(7)-)-methyltransferase</fullName>
        <ecNumber evidence="7">2.1.1.33</ecNumber>
    </recommendedName>
    <alternativeName>
        <fullName evidence="7">tRNA (guanine(46)-N(7))-methyltransferase</fullName>
    </alternativeName>
    <alternativeName>
        <fullName evidence="7">tRNA(m7G46)-methyltransferase</fullName>
    </alternativeName>
</protein>
<dbReference type="NCBIfam" id="TIGR00091">
    <property type="entry name" value="tRNA (guanosine(46)-N7)-methyltransferase TrmB"/>
    <property type="match status" value="1"/>
</dbReference>
<dbReference type="NCBIfam" id="NF001080">
    <property type="entry name" value="PRK00121.2-2"/>
    <property type="match status" value="1"/>
</dbReference>
<keyword evidence="6 7" id="KW-0819">tRNA processing</keyword>
<sequence>MSRQKLHFFAHNAQTDNVLEPPKPLFYAIKGHWHDQFFKNENPLIVEIGCGKGEYTVGLGKVFPDKNFVGVDMKGDRMARGSKQAIHAGLTNIGFLRTIVQDVELYFAPNEVDELWVTFPDPRPRNRDIKRRLTHPRFLRMYASMLKEGGIFHLKTDSDSLFDYTLETLQAFGCENLIYTRDLYQSELNMRHFGIKTRYETLFYEQGYSIKYLSCNLTPKLTEAEEQALMMDETEVTVSISE</sequence>
<dbReference type="InterPro" id="IPR029063">
    <property type="entry name" value="SAM-dependent_MTases_sf"/>
</dbReference>
<evidence type="ECO:0000313" key="8">
    <source>
        <dbReference type="EMBL" id="PQA58212.1"/>
    </source>
</evidence>
<comment type="similarity">
    <text evidence="7">Belongs to the class I-like SAM-binding methyltransferase superfamily. TrmB family.</text>
</comment>
<proteinExistence type="inferred from homology"/>
<keyword evidence="3 7" id="KW-0489">Methyltransferase</keyword>
<reference evidence="9" key="1">
    <citation type="submission" date="2018-02" db="EMBL/GenBank/DDBJ databases">
        <title>Genome sequencing of Solimonas sp. HR-BB.</title>
        <authorList>
            <person name="Lee Y."/>
            <person name="Jeon C.O."/>
        </authorList>
    </citation>
    <scope>NUCLEOTIDE SEQUENCE [LARGE SCALE GENOMIC DNA]</scope>
    <source>
        <strain evidence="9">HR-U</strain>
    </source>
</reference>
<evidence type="ECO:0000313" key="9">
    <source>
        <dbReference type="Proteomes" id="UP000239590"/>
    </source>
</evidence>
<feature type="binding site" evidence="7">
    <location>
        <begin position="197"/>
        <end position="200"/>
    </location>
    <ligand>
        <name>substrate</name>
    </ligand>
</feature>
<dbReference type="Gene3D" id="3.40.50.150">
    <property type="entry name" value="Vaccinia Virus protein VP39"/>
    <property type="match status" value="1"/>
</dbReference>
<keyword evidence="5 7" id="KW-0949">S-adenosyl-L-methionine</keyword>
<dbReference type="GO" id="GO:0043527">
    <property type="term" value="C:tRNA methyltransferase complex"/>
    <property type="evidence" value="ECO:0007669"/>
    <property type="project" value="TreeGrafter"/>
</dbReference>
<keyword evidence="4 7" id="KW-0808">Transferase</keyword>
<dbReference type="HAMAP" id="MF_01057">
    <property type="entry name" value="tRNA_methyltr_TrmB"/>
    <property type="match status" value="1"/>
</dbReference>
<evidence type="ECO:0000256" key="7">
    <source>
        <dbReference type="HAMAP-Rule" id="MF_01057"/>
    </source>
</evidence>
<comment type="pathway">
    <text evidence="7">tRNA modification; N(7)-methylguanine-tRNA biosynthesis.</text>
</comment>
<evidence type="ECO:0000256" key="3">
    <source>
        <dbReference type="ARBA" id="ARBA00022603"/>
    </source>
</evidence>
<dbReference type="GO" id="GO:0008176">
    <property type="term" value="F:tRNA (guanine(46)-N7)-methyltransferase activity"/>
    <property type="evidence" value="ECO:0007669"/>
    <property type="project" value="UniProtKB-UniRule"/>
</dbReference>
<dbReference type="SUPFAM" id="SSF53335">
    <property type="entry name" value="S-adenosyl-L-methionine-dependent methyltransferases"/>
    <property type="match status" value="1"/>
</dbReference>
<keyword evidence="9" id="KW-1185">Reference proteome</keyword>
<feature type="binding site" evidence="7">
    <location>
        <position position="72"/>
    </location>
    <ligand>
        <name>S-adenosyl-L-methionine</name>
        <dbReference type="ChEBI" id="CHEBI:59789"/>
    </ligand>
</feature>
<comment type="caution">
    <text evidence="7">Lacks conserved residue(s) required for the propagation of feature annotation.</text>
</comment>
<dbReference type="Proteomes" id="UP000239590">
    <property type="component" value="Unassembled WGS sequence"/>
</dbReference>
<dbReference type="AlphaFoldDB" id="A0A2S7IKG4"/>
<gene>
    <name evidence="7" type="primary">trmB</name>
    <name evidence="8" type="ORF">C5O19_00610</name>
</gene>
<evidence type="ECO:0000256" key="2">
    <source>
        <dbReference type="ARBA" id="ARBA00003015"/>
    </source>
</evidence>
<comment type="function">
    <text evidence="2 7">Catalyzes the formation of N(7)-methylguanine at position 46 (m7G46) in tRNA.</text>
</comment>
<dbReference type="UniPathway" id="UPA00989"/>
<evidence type="ECO:0000256" key="1">
    <source>
        <dbReference type="ARBA" id="ARBA00000142"/>
    </source>
</evidence>
<dbReference type="PANTHER" id="PTHR23417">
    <property type="entry name" value="3-DEOXY-D-MANNO-OCTULOSONIC-ACID TRANSFERASE/TRNA GUANINE-N 7 - -METHYLTRANSFERASE"/>
    <property type="match status" value="1"/>
</dbReference>
<evidence type="ECO:0000256" key="4">
    <source>
        <dbReference type="ARBA" id="ARBA00022679"/>
    </source>
</evidence>